<feature type="compositionally biased region" description="Polar residues" evidence="1">
    <location>
        <begin position="547"/>
        <end position="560"/>
    </location>
</feature>
<dbReference type="PANTHER" id="PTHR14633:SF3">
    <property type="entry name" value="LITTLE ELONGATION COMPLEX SUBUNIT 2"/>
    <property type="match status" value="1"/>
</dbReference>
<evidence type="ECO:0000313" key="3">
    <source>
        <dbReference type="EMBL" id="CAK8676036.1"/>
    </source>
</evidence>
<dbReference type="InterPro" id="IPR019535">
    <property type="entry name" value="ICE2_C"/>
</dbReference>
<dbReference type="Pfam" id="PF10505">
    <property type="entry name" value="NARG2_C"/>
    <property type="match status" value="1"/>
</dbReference>
<evidence type="ECO:0000256" key="1">
    <source>
        <dbReference type="SAM" id="MobiDB-lite"/>
    </source>
</evidence>
<name>A0ABP0F9F6_CLALP</name>
<feature type="region of interest" description="Disordered" evidence="1">
    <location>
        <begin position="1049"/>
        <end position="1078"/>
    </location>
</feature>
<feature type="domain" description="Little elongation complex subunit 2 C-terminal" evidence="2">
    <location>
        <begin position="831"/>
        <end position="1046"/>
    </location>
</feature>
<feature type="region of interest" description="Disordered" evidence="1">
    <location>
        <begin position="400"/>
        <end position="448"/>
    </location>
</feature>
<feature type="compositionally biased region" description="Basic residues" evidence="1">
    <location>
        <begin position="1059"/>
        <end position="1078"/>
    </location>
</feature>
<gene>
    <name evidence="3" type="ORF">CVLEPA_LOCUS5542</name>
</gene>
<dbReference type="Proteomes" id="UP001642483">
    <property type="component" value="Unassembled WGS sequence"/>
</dbReference>
<feature type="region of interest" description="Disordered" evidence="1">
    <location>
        <begin position="741"/>
        <end position="778"/>
    </location>
</feature>
<dbReference type="EMBL" id="CAWYQH010000024">
    <property type="protein sequence ID" value="CAK8676036.1"/>
    <property type="molecule type" value="Genomic_DNA"/>
</dbReference>
<keyword evidence="4" id="KW-1185">Reference proteome</keyword>
<proteinExistence type="predicted"/>
<protein>
    <recommendedName>
        <fullName evidence="2">Little elongation complex subunit 2 C-terminal domain-containing protein</fullName>
    </recommendedName>
</protein>
<sequence>MENFEWEPEIKKAFDEFQWDSTPVIPNSNTPHVAHFDILSQIGYDNVSVLMELTSPGSNAPKVTKPEPLLPQPKKSSLSARTHVKFLQGLRKFPDFQTLTKSSNPKTLDCSRAMWNEFTILRDIVMKEQREFLNYAFQTALAQISDYNNVSHYAKEYIKTYLAHEVKRISKYFRYYVQHKPIQISVFHHDKDHLPKFVKLSAVMGCSSWVPQLKLPCKVPVYDPSKSISKHRSPISQDPQAKRLAQRWKADIVISMSAIRTLGKNYGSFSDEWEMPMIVQKIEDGSTKKLVVFIDKALPSKSLNGRESCSKYFKKAVKQFVLTSQTTMLAADETHEPIHTSNVGVTEKSMDRARVMDASVDLRDKADVNQGDDTEPENFEIHYESLEDSSLLTDEASDICIPQVDGANDKKKSNPKPRRGSHASTLPAVAPRRNTRTKSAPEKRPQVVNASAWQTSFLTPKTSYADSFRSRLPLGSTSSSTFQSWAKKDTIVKDEPVDPSLPLESMIKDDNSNVSQIRNEQQEVADGSSDDTDKGLVIDVDDDKGSSPGQVTFKASTAPMNITESDKKNKVSYEPSDVALTYSVFPSEKSKTSHDHDATAGIEEPCEMQIEEQTALQNRKISQTKPSRTKSKTKTSPVKVCIQSRTKVKKSKETALICISSDEDDLPLAQLTRNKFVTPIKEEQPSSDDCSASAFSTKSSKSGVKLSSKFLVAKAKVSTPSKLTETTNRISSAEIQASSVTNAKAHKNRKTSIKDASKRSFPFTHTNTQENSADKSDVLGQIMGMQKQSSKRLIKDQAEIKITNKTSVENQKLDDISFDDLLEVHSLGEMDESSDLFYNLWSFGKTRVLLRGNLHGKLKTKTNVKTQKSLSPECYATLHTKLEYQTELGFEQLSYAEACSEWMDLNFRPKPSSVVRYRVNPKTEEIVCADFVFPNSSSYLHYESAGFNKMRMTKLLTMLFQKLTDSVMFSPGSYIISHKSKSSEITTRKATGAPTGKQVLYDLHQEYSQPGRFVPSTPNALPWMTLDPIKQLPWQMKLSRIPLTFDIANTDQQTEVPSTKKKKKKNKGRKTKKTKLND</sequence>
<organism evidence="3 4">
    <name type="scientific">Clavelina lepadiformis</name>
    <name type="common">Light-bulb sea squirt</name>
    <name type="synonym">Ascidia lepadiformis</name>
    <dbReference type="NCBI Taxonomy" id="159417"/>
    <lineage>
        <taxon>Eukaryota</taxon>
        <taxon>Metazoa</taxon>
        <taxon>Chordata</taxon>
        <taxon>Tunicata</taxon>
        <taxon>Ascidiacea</taxon>
        <taxon>Aplousobranchia</taxon>
        <taxon>Clavelinidae</taxon>
        <taxon>Clavelina</taxon>
    </lineage>
</organism>
<comment type="caution">
    <text evidence="3">The sequence shown here is derived from an EMBL/GenBank/DDBJ whole genome shotgun (WGS) entry which is preliminary data.</text>
</comment>
<feature type="region of interest" description="Disordered" evidence="1">
    <location>
        <begin position="493"/>
        <end position="512"/>
    </location>
</feature>
<evidence type="ECO:0000259" key="2">
    <source>
        <dbReference type="Pfam" id="PF10505"/>
    </source>
</evidence>
<feature type="region of interest" description="Disordered" evidence="1">
    <location>
        <begin position="520"/>
        <end position="560"/>
    </location>
</feature>
<reference evidence="3 4" key="1">
    <citation type="submission" date="2024-02" db="EMBL/GenBank/DDBJ databases">
        <authorList>
            <person name="Daric V."/>
            <person name="Darras S."/>
        </authorList>
    </citation>
    <scope>NUCLEOTIDE SEQUENCE [LARGE SCALE GENOMIC DNA]</scope>
</reference>
<evidence type="ECO:0000313" key="4">
    <source>
        <dbReference type="Proteomes" id="UP001642483"/>
    </source>
</evidence>
<accession>A0ABP0F9F6</accession>
<feature type="region of interest" description="Disordered" evidence="1">
    <location>
        <begin position="616"/>
        <end position="638"/>
    </location>
</feature>
<dbReference type="PANTHER" id="PTHR14633">
    <property type="entry name" value="LITTLE ELONGATION COMPLEX SUBUNIT 2"/>
    <property type="match status" value="1"/>
</dbReference>